<evidence type="ECO:0000256" key="2">
    <source>
        <dbReference type="ARBA" id="ARBA00008097"/>
    </source>
</evidence>
<keyword evidence="9" id="KW-0378">Hydrolase</keyword>
<evidence type="ECO:0000256" key="7">
    <source>
        <dbReference type="ARBA" id="ARBA00048220"/>
    </source>
</evidence>
<dbReference type="Pfam" id="PF17788">
    <property type="entry name" value="HypF_C"/>
    <property type="match status" value="1"/>
</dbReference>
<keyword evidence="5" id="KW-0863">Zinc-finger</keyword>
<dbReference type="GO" id="GO:0016743">
    <property type="term" value="F:carboxyl- or carbamoyltransferase activity"/>
    <property type="evidence" value="ECO:0007669"/>
    <property type="project" value="UniProtKB-UniRule"/>
</dbReference>
<dbReference type="Gene3D" id="3.90.870.50">
    <property type="match status" value="1"/>
</dbReference>
<evidence type="ECO:0000313" key="12">
    <source>
        <dbReference type="EMBL" id="QAA76000.1"/>
    </source>
</evidence>
<dbReference type="GO" id="GO:0003725">
    <property type="term" value="F:double-stranded RNA binding"/>
    <property type="evidence" value="ECO:0007669"/>
    <property type="project" value="InterPro"/>
</dbReference>
<feature type="domain" description="Acylphosphatase-like" evidence="10">
    <location>
        <begin position="6"/>
        <end position="93"/>
    </location>
</feature>
<evidence type="ECO:0000256" key="6">
    <source>
        <dbReference type="ARBA" id="ARBA00022833"/>
    </source>
</evidence>
<evidence type="ECO:0000256" key="3">
    <source>
        <dbReference type="ARBA" id="ARBA00022598"/>
    </source>
</evidence>
<dbReference type="AlphaFoldDB" id="A0A410FSU4"/>
<dbReference type="KEGG" id="bih:BIP78_0232"/>
<dbReference type="SUPFAM" id="SSF55821">
    <property type="entry name" value="YrdC/RibB"/>
    <property type="match status" value="1"/>
</dbReference>
<dbReference type="NCBIfam" id="TIGR00143">
    <property type="entry name" value="hypF"/>
    <property type="match status" value="1"/>
</dbReference>
<dbReference type="InterPro" id="IPR041440">
    <property type="entry name" value="HypF_C"/>
</dbReference>
<dbReference type="InterPro" id="IPR011125">
    <property type="entry name" value="Znf_HypF"/>
</dbReference>
<dbReference type="Gene3D" id="3.30.420.40">
    <property type="match status" value="1"/>
</dbReference>
<dbReference type="InterPro" id="IPR001792">
    <property type="entry name" value="Acylphosphatase-like_dom"/>
</dbReference>
<dbReference type="Pfam" id="PF22521">
    <property type="entry name" value="HypF_C_2"/>
    <property type="match status" value="1"/>
</dbReference>
<reference evidence="13" key="1">
    <citation type="submission" date="2018-12" db="EMBL/GenBank/DDBJ databases">
        <title>Complete genome sequence of an uncultured bacterium of the candidate phylum Bipolaricaulota.</title>
        <authorList>
            <person name="Kadnikov V.V."/>
            <person name="Mardanov A.V."/>
            <person name="Beletsky A.V."/>
            <person name="Frank Y.A."/>
            <person name="Karnachuk O.V."/>
            <person name="Ravin N.V."/>
        </authorList>
    </citation>
    <scope>NUCLEOTIDE SEQUENCE [LARGE SCALE GENOMIC DNA]</scope>
</reference>
<dbReference type="InterPro" id="IPR036046">
    <property type="entry name" value="Acylphosphatase-like_dom_sf"/>
</dbReference>
<dbReference type="GO" id="GO:0008270">
    <property type="term" value="F:zinc ion binding"/>
    <property type="evidence" value="ECO:0007669"/>
    <property type="project" value="UniProtKB-KW"/>
</dbReference>
<dbReference type="Pfam" id="PF07503">
    <property type="entry name" value="zf-HYPF"/>
    <property type="match status" value="2"/>
</dbReference>
<dbReference type="InterPro" id="IPR043129">
    <property type="entry name" value="ATPase_NBD"/>
</dbReference>
<dbReference type="GO" id="GO:0016874">
    <property type="term" value="F:ligase activity"/>
    <property type="evidence" value="ECO:0007669"/>
    <property type="project" value="UniProtKB-UniRule"/>
</dbReference>
<feature type="active site" evidence="9">
    <location>
        <position position="21"/>
    </location>
</feature>
<dbReference type="SUPFAM" id="SSF54975">
    <property type="entry name" value="Acylphosphatase/BLUF domain-like"/>
    <property type="match status" value="1"/>
</dbReference>
<evidence type="ECO:0000256" key="8">
    <source>
        <dbReference type="PIRNR" id="PIRNR006256"/>
    </source>
</evidence>
<dbReference type="Pfam" id="PF00708">
    <property type="entry name" value="Acylphosphatase"/>
    <property type="match status" value="1"/>
</dbReference>
<dbReference type="Proteomes" id="UP000287233">
    <property type="component" value="Chromosome"/>
</dbReference>
<keyword evidence="4" id="KW-0479">Metal-binding</keyword>
<name>A0A410FSU4_BIPS1</name>
<evidence type="ECO:0000259" key="11">
    <source>
        <dbReference type="PROSITE" id="PS51163"/>
    </source>
</evidence>
<evidence type="ECO:0000256" key="4">
    <source>
        <dbReference type="ARBA" id="ARBA00022723"/>
    </source>
</evidence>
<dbReference type="GO" id="GO:0003998">
    <property type="term" value="F:acylphosphatase activity"/>
    <property type="evidence" value="ECO:0007669"/>
    <property type="project" value="UniProtKB-EC"/>
</dbReference>
<dbReference type="InterPro" id="IPR017945">
    <property type="entry name" value="DHBP_synth_RibB-like_a/b_dom"/>
</dbReference>
<proteinExistence type="inferred from homology"/>
<dbReference type="Gene3D" id="3.30.110.120">
    <property type="match status" value="1"/>
</dbReference>
<evidence type="ECO:0000313" key="13">
    <source>
        <dbReference type="Proteomes" id="UP000287233"/>
    </source>
</evidence>
<protein>
    <recommendedName>
        <fullName evidence="8">Carbamoyltransferase</fullName>
        <ecNumber evidence="8">6.2.-.-</ecNumber>
    </recommendedName>
</protein>
<comment type="catalytic activity">
    <reaction evidence="7">
        <text>C-terminal L-cysteinyl-[HypE protein] + carbamoyl phosphate + ATP + H2O = C-terminal S-carboxamide-L-cysteinyl-[HypE protein] + AMP + phosphate + diphosphate + H(+)</text>
        <dbReference type="Rhea" id="RHEA:55636"/>
        <dbReference type="Rhea" id="RHEA-COMP:14247"/>
        <dbReference type="Rhea" id="RHEA-COMP:14392"/>
        <dbReference type="ChEBI" id="CHEBI:15377"/>
        <dbReference type="ChEBI" id="CHEBI:15378"/>
        <dbReference type="ChEBI" id="CHEBI:30616"/>
        <dbReference type="ChEBI" id="CHEBI:33019"/>
        <dbReference type="ChEBI" id="CHEBI:43474"/>
        <dbReference type="ChEBI" id="CHEBI:58228"/>
        <dbReference type="ChEBI" id="CHEBI:76913"/>
        <dbReference type="ChEBI" id="CHEBI:139126"/>
        <dbReference type="ChEBI" id="CHEBI:456215"/>
    </reaction>
</comment>
<accession>A0A410FSU4</accession>
<dbReference type="UniPathway" id="UPA00335"/>
<dbReference type="InterPro" id="IPR017968">
    <property type="entry name" value="Acylphosphatase_CS"/>
</dbReference>
<dbReference type="PIRSF" id="PIRSF006256">
    <property type="entry name" value="CMPcnvr_hdrg_mat"/>
    <property type="match status" value="1"/>
</dbReference>
<dbReference type="EMBL" id="CP034928">
    <property type="protein sequence ID" value="QAA76000.1"/>
    <property type="molecule type" value="Genomic_DNA"/>
</dbReference>
<feature type="active site" evidence="9">
    <location>
        <position position="39"/>
    </location>
</feature>
<dbReference type="GO" id="GO:0051604">
    <property type="term" value="P:protein maturation"/>
    <property type="evidence" value="ECO:0007669"/>
    <property type="project" value="TreeGrafter"/>
</dbReference>
<keyword evidence="6" id="KW-0862">Zinc</keyword>
<dbReference type="InterPro" id="IPR055128">
    <property type="entry name" value="HypF_C_2"/>
</dbReference>
<dbReference type="InterPro" id="IPR004421">
    <property type="entry name" value="Carbamoyltransferase_HypF"/>
</dbReference>
<evidence type="ECO:0000256" key="9">
    <source>
        <dbReference type="PROSITE-ProRule" id="PRU00520"/>
    </source>
</evidence>
<feature type="domain" description="YrdC-like" evidence="11">
    <location>
        <begin position="201"/>
        <end position="384"/>
    </location>
</feature>
<comment type="catalytic activity">
    <reaction evidence="9">
        <text>an acyl phosphate + H2O = a carboxylate + phosphate + H(+)</text>
        <dbReference type="Rhea" id="RHEA:14965"/>
        <dbReference type="ChEBI" id="CHEBI:15377"/>
        <dbReference type="ChEBI" id="CHEBI:15378"/>
        <dbReference type="ChEBI" id="CHEBI:29067"/>
        <dbReference type="ChEBI" id="CHEBI:43474"/>
        <dbReference type="ChEBI" id="CHEBI:59918"/>
        <dbReference type="EC" id="3.6.1.7"/>
    </reaction>
</comment>
<sequence>MSQRVRKRLHVTGTVQGVGFRPFVYRIAVGRGLAGFVRNLGDAGVEIEVEGDPDAVDGFLAALHTERPPLAAIEHLDVTGLRPDGRQGFHIVPSLDGGEGSGAIPPDTATCGPCIADIADPAGRYHGYWATSCTDCGPRFTVIEGLPYDRPRTAFREFALCADCRREYTDPLDRRYHAQTIACPVCGPKLRYVEAGRETAEEPIERAVTALRAGKVLAIKGLGGTHLACDATRDEVVAGLRRRLGRPGQPFALMAREDQAERFARLSTEEWSLLRSPRRPIVVLQLSPGVLAPSVAPGLHTVGVMLPYTGLHHLLFRDLPFPLVMTSANYPGRPMLIEDRRILGDLEGVADAFLLHNRRIVARCDDSVVRVSGATPTFLRRSRGWVPEPVPLDLGEGPLLALGGDLNVVFALYSRGKVHLSQHIGNTEHLDTLEFLREALDHLLRLTGIPLPRRIACDLHPQFATTRLAAELGEAVPVQHHVAHVAGLAAEHGVQDLVGIAADGYGYGVDGTAWGGEVIVWKGGEWDRVGSLAPVPMPGGDLATRRPGRMAASYLLAAGLDPAASGLRPEEIEAVRIQVERELNCPQTTSAGRFLDAVAAWVGVCSERTYEGEPAMRLEAAAAGGTAVELPLLVREQDGRRVLDTVGLFRELDALRRRGAGVPDLAATAQSALARGLAGLAVRVALDRGIPVVGLTGGVAVNDAISSAIRAEVESSGLRFVSHRLVPPGDGGLAFGQLVQVASLQGER</sequence>
<dbReference type="Pfam" id="PF01300">
    <property type="entry name" value="Sua5_yciO_yrdC"/>
    <property type="match status" value="1"/>
</dbReference>
<evidence type="ECO:0000256" key="1">
    <source>
        <dbReference type="ARBA" id="ARBA00004711"/>
    </source>
</evidence>
<comment type="similarity">
    <text evidence="2 8">Belongs to the carbamoyltransferase HypF family.</text>
</comment>
<evidence type="ECO:0000256" key="5">
    <source>
        <dbReference type="ARBA" id="ARBA00022771"/>
    </source>
</evidence>
<dbReference type="PROSITE" id="PS51160">
    <property type="entry name" value="ACYLPHOSPHATASE_3"/>
    <property type="match status" value="1"/>
</dbReference>
<evidence type="ECO:0000259" key="10">
    <source>
        <dbReference type="PROSITE" id="PS51160"/>
    </source>
</evidence>
<gene>
    <name evidence="12" type="ORF">BIP78_0232</name>
</gene>
<organism evidence="12 13">
    <name type="scientific">Bipolaricaulis sibiricus</name>
    <dbReference type="NCBI Taxonomy" id="2501609"/>
    <lineage>
        <taxon>Bacteria</taxon>
        <taxon>Candidatus Bipolaricaulota</taxon>
        <taxon>Candidatus Bipolaricaulia</taxon>
        <taxon>Candidatus Bipolaricaulales</taxon>
        <taxon>Candidatus Bipolaricaulaceae</taxon>
        <taxon>Candidatus Bipolaricaulis</taxon>
    </lineage>
</organism>
<dbReference type="PANTHER" id="PTHR42959">
    <property type="entry name" value="CARBAMOYLTRANSFERASE"/>
    <property type="match status" value="1"/>
</dbReference>
<dbReference type="PROSITE" id="PS00150">
    <property type="entry name" value="ACYLPHOSPHATASE_1"/>
    <property type="match status" value="1"/>
</dbReference>
<keyword evidence="3" id="KW-0436">Ligase</keyword>
<comment type="pathway">
    <text evidence="1">Protein modification; [NiFe] hydrogenase maturation.</text>
</comment>
<dbReference type="InterPro" id="IPR051060">
    <property type="entry name" value="Carbamoyltrans_HypF-like"/>
</dbReference>
<dbReference type="Gene3D" id="3.30.420.360">
    <property type="match status" value="1"/>
</dbReference>
<dbReference type="EC" id="6.2.-.-" evidence="8"/>
<dbReference type="PANTHER" id="PTHR42959:SF1">
    <property type="entry name" value="CARBAMOYLTRANSFERASE HYPF"/>
    <property type="match status" value="1"/>
</dbReference>
<dbReference type="InterPro" id="IPR006070">
    <property type="entry name" value="Sua5-like_dom"/>
</dbReference>
<dbReference type="SUPFAM" id="SSF53067">
    <property type="entry name" value="Actin-like ATPase domain"/>
    <property type="match status" value="1"/>
</dbReference>
<dbReference type="PROSITE" id="PS51163">
    <property type="entry name" value="YRDC"/>
    <property type="match status" value="1"/>
</dbReference>